<gene>
    <name evidence="1" type="ORF">PMAYCL1PPCAC_28983</name>
</gene>
<feature type="non-terminal residue" evidence="1">
    <location>
        <position position="160"/>
    </location>
</feature>
<organism evidence="1 2">
    <name type="scientific">Pristionchus mayeri</name>
    <dbReference type="NCBI Taxonomy" id="1317129"/>
    <lineage>
        <taxon>Eukaryota</taxon>
        <taxon>Metazoa</taxon>
        <taxon>Ecdysozoa</taxon>
        <taxon>Nematoda</taxon>
        <taxon>Chromadorea</taxon>
        <taxon>Rhabditida</taxon>
        <taxon>Rhabditina</taxon>
        <taxon>Diplogasteromorpha</taxon>
        <taxon>Diplogasteroidea</taxon>
        <taxon>Neodiplogasteridae</taxon>
        <taxon>Pristionchus</taxon>
    </lineage>
</organism>
<proteinExistence type="predicted"/>
<evidence type="ECO:0000313" key="1">
    <source>
        <dbReference type="EMBL" id="GMR58788.1"/>
    </source>
</evidence>
<accession>A0AAN5D8G6</accession>
<reference evidence="2" key="1">
    <citation type="submission" date="2022-10" db="EMBL/GenBank/DDBJ databases">
        <title>Genome assembly of Pristionchus species.</title>
        <authorList>
            <person name="Yoshida K."/>
            <person name="Sommer R.J."/>
        </authorList>
    </citation>
    <scope>NUCLEOTIDE SEQUENCE [LARGE SCALE GENOMIC DNA]</scope>
    <source>
        <strain evidence="2">RS5460</strain>
    </source>
</reference>
<evidence type="ECO:0000313" key="2">
    <source>
        <dbReference type="Proteomes" id="UP001328107"/>
    </source>
</evidence>
<keyword evidence="2" id="KW-1185">Reference proteome</keyword>
<dbReference type="EMBL" id="BTRK01000006">
    <property type="protein sequence ID" value="GMR58788.1"/>
    <property type="molecule type" value="Genomic_DNA"/>
</dbReference>
<sequence>MSSTVGLDLLDCIHINIERSRCYRLVENVLFVHTIEIPERSCSRKLEFTLFLSQFEYRMDDHNELYLIFSHLIGAVSSVEVSVCISDDSFLLLFLHSLLTLARMRTMNAMRRRTPMVISHTFSRQPSGGVETHEMVRSSMGCLRTASIRGRSRSVIDGMR</sequence>
<protein>
    <submittedName>
        <fullName evidence="1">Uncharacterized protein</fullName>
    </submittedName>
</protein>
<name>A0AAN5D8G6_9BILA</name>
<dbReference type="AlphaFoldDB" id="A0AAN5D8G6"/>
<dbReference type="Proteomes" id="UP001328107">
    <property type="component" value="Unassembled WGS sequence"/>
</dbReference>
<comment type="caution">
    <text evidence="1">The sequence shown here is derived from an EMBL/GenBank/DDBJ whole genome shotgun (WGS) entry which is preliminary data.</text>
</comment>